<feature type="compositionally biased region" description="Low complexity" evidence="5">
    <location>
        <begin position="466"/>
        <end position="491"/>
    </location>
</feature>
<evidence type="ECO:0000256" key="3">
    <source>
        <dbReference type="ARBA" id="ARBA00022989"/>
    </source>
</evidence>
<accession>A0A1H2W0D8</accession>
<proteinExistence type="predicted"/>
<dbReference type="RefSeq" id="WP_092680501.1">
    <property type="nucleotide sequence ID" value="NZ_FNMZ01000002.1"/>
</dbReference>
<gene>
    <name evidence="8" type="ORF">SAMN05444336_102228</name>
</gene>
<dbReference type="GO" id="GO:0016020">
    <property type="term" value="C:membrane"/>
    <property type="evidence" value="ECO:0007669"/>
    <property type="project" value="UniProtKB-SubCell"/>
</dbReference>
<keyword evidence="3 6" id="KW-1133">Transmembrane helix</keyword>
<dbReference type="STRING" id="356660.SAMN05444336_102228"/>
<sequence length="499" mass="53345">MIWLLLRTALFVALAAAVAYGIGVLLDTPGGIEITWAGRAYAFDPLTFVALFLAAVLALWIAWKLIGLAVATIRFLTGDETAIHRFFGRSRTRRGLEALTNGMIALAENDPRKALAKAERAGRMLDRPELANILAAQAARQAGQQDRAETYYKALARNPRTQALGVRGLLEQAQEKGDDARALKLAERAFALRPRDGEVMSRLFDLQTGSEDWASARRTLAAEVRTGALPREVGARRDAVLALAESRAALEAGDETRARDAALEAQKRSPALAPAAVAAAAQLGRDGQPAKAEKILRQAWKLAPHPDLAAAFAALHPEETPEARRKRFRALTAENHDHVESKLLEAELALAAEDFPAARKALGDLPQTRPTTRTLAIMAAAERGMGADDHVVRAWLAKALSAPRGEAWTCENCGHVHETWSPVCGECKAVDTLSWKQPSGAGESRTAEMALLPVILASLEGRAPEDAAQADPDAPIEGEASPAAQDGAADAAEGEPARS</sequence>
<name>A0A1H2W0D8_9RHOB</name>
<feature type="transmembrane region" description="Helical" evidence="6">
    <location>
        <begin position="45"/>
        <end position="66"/>
    </location>
</feature>
<protein>
    <submittedName>
        <fullName evidence="8">HemY protein</fullName>
    </submittedName>
</protein>
<dbReference type="AlphaFoldDB" id="A0A1H2W0D8"/>
<feature type="domain" description="HemY N-terminal" evidence="7">
    <location>
        <begin position="30"/>
        <end position="143"/>
    </location>
</feature>
<evidence type="ECO:0000256" key="4">
    <source>
        <dbReference type="ARBA" id="ARBA00023136"/>
    </source>
</evidence>
<keyword evidence="4 6" id="KW-0472">Membrane</keyword>
<dbReference type="EMBL" id="FNMZ01000002">
    <property type="protein sequence ID" value="SDW73991.1"/>
    <property type="molecule type" value="Genomic_DNA"/>
</dbReference>
<reference evidence="8 9" key="1">
    <citation type="submission" date="2016-10" db="EMBL/GenBank/DDBJ databases">
        <authorList>
            <person name="de Groot N.N."/>
        </authorList>
    </citation>
    <scope>NUCLEOTIDE SEQUENCE [LARGE SCALE GENOMIC DNA]</scope>
    <source>
        <strain evidence="8 9">DSM 17890</strain>
    </source>
</reference>
<dbReference type="OrthoDB" id="9798343at2"/>
<feature type="region of interest" description="Disordered" evidence="5">
    <location>
        <begin position="462"/>
        <end position="499"/>
    </location>
</feature>
<evidence type="ECO:0000256" key="6">
    <source>
        <dbReference type="SAM" id="Phobius"/>
    </source>
</evidence>
<dbReference type="Gene3D" id="1.25.40.10">
    <property type="entry name" value="Tetratricopeptide repeat domain"/>
    <property type="match status" value="1"/>
</dbReference>
<dbReference type="Pfam" id="PF07219">
    <property type="entry name" value="HemY_N"/>
    <property type="match status" value="1"/>
</dbReference>
<evidence type="ECO:0000256" key="1">
    <source>
        <dbReference type="ARBA" id="ARBA00004370"/>
    </source>
</evidence>
<organism evidence="8 9">
    <name type="scientific">Albimonas donghaensis</name>
    <dbReference type="NCBI Taxonomy" id="356660"/>
    <lineage>
        <taxon>Bacteria</taxon>
        <taxon>Pseudomonadati</taxon>
        <taxon>Pseudomonadota</taxon>
        <taxon>Alphaproteobacteria</taxon>
        <taxon>Rhodobacterales</taxon>
        <taxon>Paracoccaceae</taxon>
        <taxon>Albimonas</taxon>
    </lineage>
</organism>
<evidence type="ECO:0000256" key="2">
    <source>
        <dbReference type="ARBA" id="ARBA00022692"/>
    </source>
</evidence>
<dbReference type="InterPro" id="IPR011990">
    <property type="entry name" value="TPR-like_helical_dom_sf"/>
</dbReference>
<keyword evidence="2 6" id="KW-0812">Transmembrane</keyword>
<evidence type="ECO:0000313" key="9">
    <source>
        <dbReference type="Proteomes" id="UP000199118"/>
    </source>
</evidence>
<evidence type="ECO:0000313" key="8">
    <source>
        <dbReference type="EMBL" id="SDW73991.1"/>
    </source>
</evidence>
<comment type="subcellular location">
    <subcellularLocation>
        <location evidence="1">Membrane</location>
    </subcellularLocation>
</comment>
<evidence type="ECO:0000259" key="7">
    <source>
        <dbReference type="Pfam" id="PF07219"/>
    </source>
</evidence>
<dbReference type="Proteomes" id="UP000199118">
    <property type="component" value="Unassembled WGS sequence"/>
</dbReference>
<dbReference type="InterPro" id="IPR016982">
    <property type="entry name" value="Mms48"/>
</dbReference>
<dbReference type="InterPro" id="IPR010817">
    <property type="entry name" value="HemY_N"/>
</dbReference>
<dbReference type="PIRSF" id="PIRSF031802">
    <property type="entry name" value="UCP031802"/>
    <property type="match status" value="1"/>
</dbReference>
<keyword evidence="9" id="KW-1185">Reference proteome</keyword>
<evidence type="ECO:0000256" key="5">
    <source>
        <dbReference type="SAM" id="MobiDB-lite"/>
    </source>
</evidence>